<dbReference type="Gene3D" id="3.30.70.1320">
    <property type="entry name" value="Multidrug efflux transporter AcrB pore domain like"/>
    <property type="match status" value="1"/>
</dbReference>
<proteinExistence type="predicted"/>
<feature type="transmembrane region" description="Helical" evidence="1">
    <location>
        <begin position="434"/>
        <end position="455"/>
    </location>
</feature>
<dbReference type="GO" id="GO:0005886">
    <property type="term" value="C:plasma membrane"/>
    <property type="evidence" value="ECO:0007669"/>
    <property type="project" value="TreeGrafter"/>
</dbReference>
<dbReference type="PANTHER" id="PTHR32063">
    <property type="match status" value="1"/>
</dbReference>
<dbReference type="Proteomes" id="UP000283426">
    <property type="component" value="Unassembled WGS sequence"/>
</dbReference>
<feature type="transmembrane region" description="Helical" evidence="1">
    <location>
        <begin position="401"/>
        <end position="422"/>
    </location>
</feature>
<evidence type="ECO:0000313" key="2">
    <source>
        <dbReference type="EMBL" id="RGV28438.1"/>
    </source>
</evidence>
<dbReference type="SUPFAM" id="SSF82714">
    <property type="entry name" value="Multidrug efflux transporter AcrB TolC docking domain, DN and DC subdomains"/>
    <property type="match status" value="1"/>
</dbReference>
<keyword evidence="1" id="KW-1133">Transmembrane helix</keyword>
<dbReference type="GO" id="GO:0042910">
    <property type="term" value="F:xenobiotic transmembrane transporter activity"/>
    <property type="evidence" value="ECO:0007669"/>
    <property type="project" value="TreeGrafter"/>
</dbReference>
<feature type="transmembrane region" description="Helical" evidence="1">
    <location>
        <begin position="1047"/>
        <end position="1073"/>
    </location>
</feature>
<reference evidence="2 3" key="1">
    <citation type="submission" date="2018-08" db="EMBL/GenBank/DDBJ databases">
        <title>A genome reference for cultivated species of the human gut microbiota.</title>
        <authorList>
            <person name="Zou Y."/>
            <person name="Xue W."/>
            <person name="Luo G."/>
        </authorList>
    </citation>
    <scope>NUCLEOTIDE SEQUENCE [LARGE SCALE GENOMIC DNA]</scope>
    <source>
        <strain evidence="2 3">AF14-6AC</strain>
    </source>
</reference>
<keyword evidence="1" id="KW-0472">Membrane</keyword>
<keyword evidence="1" id="KW-0812">Transmembrane</keyword>
<comment type="caution">
    <text evidence="2">The sequence shown here is derived from an EMBL/GenBank/DDBJ whole genome shotgun (WGS) entry which is preliminary data.</text>
</comment>
<feature type="transmembrane region" description="Helical" evidence="1">
    <location>
        <begin position="374"/>
        <end position="395"/>
    </location>
</feature>
<sequence>MSHDINKKGFLERIPSFSLILIMVVLMVGGAALIPMLRITYHPSPEQGKRLTISYSWPGASQRVVEQEITSKVEGLVSSVVGVEKTSSVSSSGNGSVTVVLKEKANVSAVRFEISSLLKQIAGKLPQGAGNLYLQGGDAGGGLRQNTQQVLSYIINADMDPANIKDYVERNIKPYLTQIDYVREVSVGGAMPLYLDISYDPTALQRYGLESNVIVSGLQNFLGQRSIVGDVERIDRDGNKERITLLLETERLGADIGKTPLTTIEGKIVYLSDVAEFNYKKRQETSFYRINGLNTIYLNIFADTETNIIKASAELRERMEKIQANLTDGFYVTLTNDAAKEVREELVKLVKRTFLSLAILFLFVWIVSRSRRYLSVIAVSLFANVLISVIFYYLFDVELNLISLAGVAVSFGIMIDTVIVMVDHYSYYHDRKAFLAILAALLTTIGSLVIVFFMPDYVKGALNYFSAIIIINLTVALFVALFFVPALIDRVGLYRRQTKTRYGRLKRTVKWGRFYSRYIVFTQKRKWIYITLFILAFGIPVHLLPARLGKSDYYRTSGNAETKWYEEVYNKTIGSHFYQSTLREPLEKMVGGTLRLFSSVRSSRTFSQRDREVKLYISARLTEGDDAVVLNQKMWQMDRFLAKFKEVKRFVTRVDGKSGSIEVEFADEYRDGAFPHYLESQVIREALSIGGVDWSTTGVSERGFSNSLGLGHKSHRIGLSGYNFDRLYKYAEILAEKVQTNRRVTDVGIELGNSDYWQMQDEAASELYIKYDMEKVALHNLNLRQCYATLAALMDKGDVGTYRNKNQRIAIDYHSSQRDQFDMWHLMNSYLPVGDRQVCYAHIGEIGKRSAATRITKSNQEYSLQVAFNFMGSYNLSDQFIKQTTEEFNATLPVGFRTVNQSFGWYDDQGTQYWLILLIVVIIFFTCSILFESLRQPLVIISLIPISFIGTFLTFYFSGVNFGTGGFASLVLLSGLVVNAAIYVINEYNGFVNRERERLNRTDLVRLYIKAYNHKITAVLLTILSTVLGLVPFLLDGPKAEEFWFSFAIGTIGGLLFSVIALVFLMPVLMSYGKKPVRDKLNR</sequence>
<dbReference type="Pfam" id="PF00873">
    <property type="entry name" value="ACR_tran"/>
    <property type="match status" value="2"/>
</dbReference>
<dbReference type="PANTHER" id="PTHR32063:SF0">
    <property type="entry name" value="SWARMING MOTILITY PROTEIN SWRC"/>
    <property type="match status" value="1"/>
</dbReference>
<dbReference type="PRINTS" id="PR00702">
    <property type="entry name" value="ACRIFLAVINRP"/>
</dbReference>
<feature type="transmembrane region" description="Helical" evidence="1">
    <location>
        <begin position="527"/>
        <end position="545"/>
    </location>
</feature>
<dbReference type="InterPro" id="IPR027463">
    <property type="entry name" value="AcrB_DN_DC_subdom"/>
</dbReference>
<dbReference type="EMBL" id="QRYW01000009">
    <property type="protein sequence ID" value="RGV28438.1"/>
    <property type="molecule type" value="Genomic_DNA"/>
</dbReference>
<gene>
    <name evidence="2" type="ORF">DWW24_05420</name>
</gene>
<feature type="transmembrane region" description="Helical" evidence="1">
    <location>
        <begin position="17"/>
        <end position="37"/>
    </location>
</feature>
<dbReference type="SUPFAM" id="SSF82866">
    <property type="entry name" value="Multidrug efflux transporter AcrB transmembrane domain"/>
    <property type="match status" value="2"/>
</dbReference>
<feature type="transmembrane region" description="Helical" evidence="1">
    <location>
        <begin position="1016"/>
        <end position="1035"/>
    </location>
</feature>
<protein>
    <submittedName>
        <fullName evidence="2">AcrB/AcrD/AcrF family protein</fullName>
    </submittedName>
</protein>
<dbReference type="Gene3D" id="1.20.1640.10">
    <property type="entry name" value="Multidrug efflux transporter AcrB transmembrane domain"/>
    <property type="match status" value="3"/>
</dbReference>
<name>A0A412WMK4_9BACT</name>
<dbReference type="InterPro" id="IPR001036">
    <property type="entry name" value="Acrflvin-R"/>
</dbReference>
<feature type="transmembrane region" description="Helical" evidence="1">
    <location>
        <begin position="913"/>
        <end position="931"/>
    </location>
</feature>
<feature type="transmembrane region" description="Helical" evidence="1">
    <location>
        <begin position="461"/>
        <end position="488"/>
    </location>
</feature>
<organism evidence="2 3">
    <name type="scientific">Odoribacter splanchnicus</name>
    <dbReference type="NCBI Taxonomy" id="28118"/>
    <lineage>
        <taxon>Bacteria</taxon>
        <taxon>Pseudomonadati</taxon>
        <taxon>Bacteroidota</taxon>
        <taxon>Bacteroidia</taxon>
        <taxon>Bacteroidales</taxon>
        <taxon>Odoribacteraceae</taxon>
        <taxon>Odoribacter</taxon>
    </lineage>
</organism>
<dbReference type="RefSeq" id="WP_118107627.1">
    <property type="nucleotide sequence ID" value="NZ_QRYW01000009.1"/>
</dbReference>
<evidence type="ECO:0000256" key="1">
    <source>
        <dbReference type="SAM" id="Phobius"/>
    </source>
</evidence>
<accession>A0A412WMK4</accession>
<feature type="transmembrane region" description="Helical" evidence="1">
    <location>
        <begin position="938"/>
        <end position="959"/>
    </location>
</feature>
<dbReference type="AlphaFoldDB" id="A0A412WMK4"/>
<dbReference type="SUPFAM" id="SSF82693">
    <property type="entry name" value="Multidrug efflux transporter AcrB pore domain, PN1, PN2, PC1 and PC2 subdomains"/>
    <property type="match status" value="2"/>
</dbReference>
<evidence type="ECO:0000313" key="3">
    <source>
        <dbReference type="Proteomes" id="UP000283426"/>
    </source>
</evidence>
<dbReference type="Gene3D" id="3.30.2090.10">
    <property type="entry name" value="Multidrug efflux transporter AcrB TolC docking domain, DN and DC subdomains"/>
    <property type="match status" value="1"/>
</dbReference>
<feature type="transmembrane region" description="Helical" evidence="1">
    <location>
        <begin position="965"/>
        <end position="986"/>
    </location>
</feature>
<dbReference type="Gene3D" id="3.30.70.1430">
    <property type="entry name" value="Multidrug efflux transporter AcrB pore domain"/>
    <property type="match status" value="1"/>
</dbReference>
<feature type="transmembrane region" description="Helical" evidence="1">
    <location>
        <begin position="349"/>
        <end position="367"/>
    </location>
</feature>